<sequence>MNKDEKLSGFEIVTISTLLMVGTGILSLPRFLIEASEVDTWLIILSGGIILAIVAFIYGYIISRFPGKGYFEILSITLTRPIAYILSTIYIIYIIILMGLNIRIFAEVLKGSLFPMTPIEIIILAMILTGGYGARLGLETLGRFAKLLFLVMTPVTIIMFSLACFDADFSNLLPIFKISFEELAFAVPRVFYSFIGFDAILILGMFLYNPQDAKKTGPTSVALVTLLYLFINTVTLAKFGAKQTLVLVWPTLNLIRSIDIPLAFIEDMTSIGASLWVFSVFMSYLPNCMANSVLLGQMTGCRENNFFSVCQLPLIYLTAMLPSNITHIYVILDGTTKYLGPLFLFIVPTLILIVIGMKGLKNKVVKSES</sequence>
<feature type="transmembrane region" description="Helical" evidence="8">
    <location>
        <begin position="306"/>
        <end position="332"/>
    </location>
</feature>
<feature type="transmembrane region" description="Helical" evidence="8">
    <location>
        <begin position="112"/>
        <end position="132"/>
    </location>
</feature>
<keyword evidence="5 8" id="KW-0812">Transmembrane</keyword>
<protein>
    <submittedName>
        <fullName evidence="9">Spore germination protein</fullName>
    </submittedName>
</protein>
<feature type="transmembrane region" description="Helical" evidence="8">
    <location>
        <begin position="260"/>
        <end position="285"/>
    </location>
</feature>
<proteinExistence type="inferred from homology"/>
<dbReference type="Pfam" id="PF03845">
    <property type="entry name" value="Spore_permease"/>
    <property type="match status" value="1"/>
</dbReference>
<feature type="transmembrane region" description="Helical" evidence="8">
    <location>
        <begin position="220"/>
        <end position="240"/>
    </location>
</feature>
<keyword evidence="3" id="KW-0813">Transport</keyword>
<evidence type="ECO:0000256" key="2">
    <source>
        <dbReference type="ARBA" id="ARBA00007998"/>
    </source>
</evidence>
<evidence type="ECO:0000256" key="5">
    <source>
        <dbReference type="ARBA" id="ARBA00022692"/>
    </source>
</evidence>
<name>A0ABS6G1R3_9FIRM</name>
<evidence type="ECO:0000256" key="6">
    <source>
        <dbReference type="ARBA" id="ARBA00022989"/>
    </source>
</evidence>
<keyword evidence="4" id="KW-0309">Germination</keyword>
<dbReference type="PANTHER" id="PTHR34975">
    <property type="entry name" value="SPORE GERMINATION PROTEIN A2"/>
    <property type="match status" value="1"/>
</dbReference>
<dbReference type="InterPro" id="IPR004761">
    <property type="entry name" value="Spore_GerAB"/>
</dbReference>
<dbReference type="EMBL" id="JAHLQK010000002">
    <property type="protein sequence ID" value="MBU5676091.1"/>
    <property type="molecule type" value="Genomic_DNA"/>
</dbReference>
<dbReference type="RefSeq" id="WP_216415571.1">
    <property type="nucleotide sequence ID" value="NZ_JAHLQK010000002.1"/>
</dbReference>
<feature type="transmembrane region" description="Helical" evidence="8">
    <location>
        <begin position="82"/>
        <end position="106"/>
    </location>
</feature>
<accession>A0ABS6G1R3</accession>
<keyword evidence="6 8" id="KW-1133">Transmembrane helix</keyword>
<keyword evidence="7 8" id="KW-0472">Membrane</keyword>
<keyword evidence="10" id="KW-1185">Reference proteome</keyword>
<organism evidence="9 10">
    <name type="scientific">Alkaliphilus flagellatus</name>
    <dbReference type="NCBI Taxonomy" id="2841507"/>
    <lineage>
        <taxon>Bacteria</taxon>
        <taxon>Bacillati</taxon>
        <taxon>Bacillota</taxon>
        <taxon>Clostridia</taxon>
        <taxon>Peptostreptococcales</taxon>
        <taxon>Natronincolaceae</taxon>
        <taxon>Alkaliphilus</taxon>
    </lineage>
</organism>
<feature type="transmembrane region" description="Helical" evidence="8">
    <location>
        <begin position="338"/>
        <end position="357"/>
    </location>
</feature>
<evidence type="ECO:0000256" key="8">
    <source>
        <dbReference type="SAM" id="Phobius"/>
    </source>
</evidence>
<evidence type="ECO:0000256" key="4">
    <source>
        <dbReference type="ARBA" id="ARBA00022544"/>
    </source>
</evidence>
<evidence type="ECO:0000256" key="7">
    <source>
        <dbReference type="ARBA" id="ARBA00023136"/>
    </source>
</evidence>
<comment type="caution">
    <text evidence="9">The sequence shown here is derived from an EMBL/GenBank/DDBJ whole genome shotgun (WGS) entry which is preliminary data.</text>
</comment>
<feature type="transmembrane region" description="Helical" evidence="8">
    <location>
        <begin position="144"/>
        <end position="163"/>
    </location>
</feature>
<comment type="similarity">
    <text evidence="2">Belongs to the amino acid-polyamine-organocation (APC) superfamily. Spore germination protein (SGP) (TC 2.A.3.9) family.</text>
</comment>
<feature type="transmembrane region" description="Helical" evidence="8">
    <location>
        <begin position="7"/>
        <end position="28"/>
    </location>
</feature>
<evidence type="ECO:0000313" key="10">
    <source>
        <dbReference type="Proteomes" id="UP000779508"/>
    </source>
</evidence>
<dbReference type="PANTHER" id="PTHR34975:SF2">
    <property type="entry name" value="SPORE GERMINATION PROTEIN A2"/>
    <property type="match status" value="1"/>
</dbReference>
<evidence type="ECO:0000256" key="1">
    <source>
        <dbReference type="ARBA" id="ARBA00004141"/>
    </source>
</evidence>
<reference evidence="9 10" key="1">
    <citation type="submission" date="2021-06" db="EMBL/GenBank/DDBJ databases">
        <authorList>
            <person name="Sun Q."/>
            <person name="Li D."/>
        </authorList>
    </citation>
    <scope>NUCLEOTIDE SEQUENCE [LARGE SCALE GENOMIC DNA]</scope>
    <source>
        <strain evidence="9 10">MSJ-5</strain>
    </source>
</reference>
<comment type="subcellular location">
    <subcellularLocation>
        <location evidence="1">Membrane</location>
        <topology evidence="1">Multi-pass membrane protein</topology>
    </subcellularLocation>
</comment>
<evidence type="ECO:0000313" key="9">
    <source>
        <dbReference type="EMBL" id="MBU5676091.1"/>
    </source>
</evidence>
<dbReference type="Proteomes" id="UP000779508">
    <property type="component" value="Unassembled WGS sequence"/>
</dbReference>
<feature type="transmembrane region" description="Helical" evidence="8">
    <location>
        <begin position="40"/>
        <end position="61"/>
    </location>
</feature>
<dbReference type="NCBIfam" id="TIGR00912">
    <property type="entry name" value="2A0309"/>
    <property type="match status" value="1"/>
</dbReference>
<feature type="transmembrane region" description="Helical" evidence="8">
    <location>
        <begin position="183"/>
        <end position="208"/>
    </location>
</feature>
<gene>
    <name evidence="9" type="ORF">KQI88_06650</name>
</gene>
<evidence type="ECO:0000256" key="3">
    <source>
        <dbReference type="ARBA" id="ARBA00022448"/>
    </source>
</evidence>